<feature type="region of interest" description="Disordered" evidence="1">
    <location>
        <begin position="37"/>
        <end position="64"/>
    </location>
</feature>
<evidence type="ECO:0008006" key="6">
    <source>
        <dbReference type="Google" id="ProtNLM"/>
    </source>
</evidence>
<feature type="compositionally biased region" description="Basic residues" evidence="1">
    <location>
        <begin position="540"/>
        <end position="557"/>
    </location>
</feature>
<evidence type="ECO:0000313" key="5">
    <source>
        <dbReference type="Proteomes" id="UP000078561"/>
    </source>
</evidence>
<feature type="compositionally biased region" description="Low complexity" evidence="1">
    <location>
        <begin position="249"/>
        <end position="265"/>
    </location>
</feature>
<feature type="domain" description="BRCA2 OB1" evidence="2">
    <location>
        <begin position="718"/>
        <end position="846"/>
    </location>
</feature>
<feature type="compositionally biased region" description="Low complexity" evidence="1">
    <location>
        <begin position="377"/>
        <end position="388"/>
    </location>
</feature>
<dbReference type="SUPFAM" id="SSF50249">
    <property type="entry name" value="Nucleic acid-binding proteins"/>
    <property type="match status" value="2"/>
</dbReference>
<dbReference type="InParanoid" id="A0A163JCT5"/>
<proteinExistence type="predicted"/>
<feature type="compositionally biased region" description="Polar residues" evidence="1">
    <location>
        <begin position="469"/>
        <end position="487"/>
    </location>
</feature>
<feature type="region of interest" description="Disordered" evidence="1">
    <location>
        <begin position="451"/>
        <end position="561"/>
    </location>
</feature>
<dbReference type="InterPro" id="IPR015252">
    <property type="entry name" value="BRCA2_hlx"/>
</dbReference>
<dbReference type="Gene3D" id="2.40.50.140">
    <property type="entry name" value="Nucleic acid-binding proteins"/>
    <property type="match status" value="2"/>
</dbReference>
<feature type="compositionally biased region" description="Basic and acidic residues" evidence="1">
    <location>
        <begin position="351"/>
        <end position="369"/>
    </location>
</feature>
<dbReference type="PANTHER" id="PTHR11289:SF0">
    <property type="entry name" value="BREAST CANCER TYPE 2 SUSCEPTIBILITY PROTEIN"/>
    <property type="match status" value="1"/>
</dbReference>
<dbReference type="Pfam" id="PF09103">
    <property type="entry name" value="BRCA-2_OB1"/>
    <property type="match status" value="1"/>
</dbReference>
<feature type="compositionally biased region" description="Low complexity" evidence="1">
    <location>
        <begin position="512"/>
        <end position="539"/>
    </location>
</feature>
<feature type="compositionally biased region" description="Polar residues" evidence="1">
    <location>
        <begin position="266"/>
        <end position="294"/>
    </location>
</feature>
<reference evidence="4" key="1">
    <citation type="submission" date="2016-04" db="EMBL/GenBank/DDBJ databases">
        <authorList>
            <person name="Evans L.H."/>
            <person name="Alamgir A."/>
            <person name="Owens N."/>
            <person name="Weber N.D."/>
            <person name="Virtaneva K."/>
            <person name="Barbian K."/>
            <person name="Babar A."/>
            <person name="Rosenke K."/>
        </authorList>
    </citation>
    <scope>NUCLEOTIDE SEQUENCE [LARGE SCALE GENOMIC DNA]</scope>
    <source>
        <strain evidence="4">CBS 101.48</strain>
    </source>
</reference>
<dbReference type="STRING" id="4829.A0A163JCT5"/>
<evidence type="ECO:0000313" key="4">
    <source>
        <dbReference type="EMBL" id="SAL98464.1"/>
    </source>
</evidence>
<evidence type="ECO:0000256" key="1">
    <source>
        <dbReference type="SAM" id="MobiDB-lite"/>
    </source>
</evidence>
<dbReference type="InterPro" id="IPR012340">
    <property type="entry name" value="NA-bd_OB-fold"/>
</dbReference>
<dbReference type="GO" id="GO:0000724">
    <property type="term" value="P:double-strand break repair via homologous recombination"/>
    <property type="evidence" value="ECO:0007669"/>
    <property type="project" value="InterPro"/>
</dbReference>
<feature type="compositionally biased region" description="Basic and acidic residues" evidence="1">
    <location>
        <begin position="297"/>
        <end position="307"/>
    </location>
</feature>
<dbReference type="Proteomes" id="UP000078561">
    <property type="component" value="Unassembled WGS sequence"/>
</dbReference>
<dbReference type="EMBL" id="LT552109">
    <property type="protein sequence ID" value="SAL98464.1"/>
    <property type="molecule type" value="Genomic_DNA"/>
</dbReference>
<dbReference type="InterPro" id="IPR036315">
    <property type="entry name" value="BRCA2_hlx_sf"/>
</dbReference>
<dbReference type="AlphaFoldDB" id="A0A163JCT5"/>
<dbReference type="SUPFAM" id="SSF81872">
    <property type="entry name" value="BRCA2 helical domain"/>
    <property type="match status" value="1"/>
</dbReference>
<feature type="compositionally biased region" description="Low complexity" evidence="1">
    <location>
        <begin position="488"/>
        <end position="501"/>
    </location>
</feature>
<dbReference type="OrthoDB" id="21095at2759"/>
<name>A0A163JCT5_ABSGL</name>
<feature type="compositionally biased region" description="Low complexity" evidence="1">
    <location>
        <begin position="451"/>
        <end position="468"/>
    </location>
</feature>
<dbReference type="PANTHER" id="PTHR11289">
    <property type="entry name" value="BREAST CANCER TYPE 2 SUSCEPTIBILITY PROTEIN BRCA2"/>
    <property type="match status" value="1"/>
</dbReference>
<protein>
    <recommendedName>
        <fullName evidence="6">BRCA2 OB1 domain-containing protein</fullName>
    </recommendedName>
</protein>
<keyword evidence="5" id="KW-1185">Reference proteome</keyword>
<dbReference type="InterPro" id="IPR015187">
    <property type="entry name" value="BRCA2_OB_1"/>
</dbReference>
<feature type="region of interest" description="Disordered" evidence="1">
    <location>
        <begin position="249"/>
        <end position="388"/>
    </location>
</feature>
<dbReference type="GO" id="GO:0006355">
    <property type="term" value="P:regulation of DNA-templated transcription"/>
    <property type="evidence" value="ECO:0007669"/>
    <property type="project" value="TreeGrafter"/>
</dbReference>
<dbReference type="Pfam" id="PF09169">
    <property type="entry name" value="BRCA-2_helical"/>
    <property type="match status" value="1"/>
</dbReference>
<accession>A0A163JCT5</accession>
<evidence type="ECO:0000259" key="3">
    <source>
        <dbReference type="Pfam" id="PF09169"/>
    </source>
</evidence>
<organism evidence="4">
    <name type="scientific">Absidia glauca</name>
    <name type="common">Pin mould</name>
    <dbReference type="NCBI Taxonomy" id="4829"/>
    <lineage>
        <taxon>Eukaryota</taxon>
        <taxon>Fungi</taxon>
        <taxon>Fungi incertae sedis</taxon>
        <taxon>Mucoromycota</taxon>
        <taxon>Mucoromycotina</taxon>
        <taxon>Mucoromycetes</taxon>
        <taxon>Mucorales</taxon>
        <taxon>Cunninghamellaceae</taxon>
        <taxon>Absidia</taxon>
    </lineage>
</organism>
<sequence>MSIYNSQEYTDAWDDMPSSLQEQLLQDVAQLESGTVLTSTTTDQPLLSHDTRNTKKQKRYHDEQSQLKVYRDPLLTTTPIPEMQQTNTAKAKAQLLDRTNQQHLQQNDPTELFEKKRCLSPQPPTPQQQESVIEPNSSDTDIIDDDDMWLEFDDMDIPALLEDMENNHRNPSSTMAHNPLANDINDNDGMISTAAAATTPSLAQLDNALQKFGGFQTAGSRKDIKPNDSALKAAHDKALALLAEPLLSTPTVSSSNSPTVPKSSTLSPPQTYDPTTSTLENSAPSFTSGFSTARGTKLKEPSLEAKRKAQRLILASPTRPSPPPASMDTASYDSDSNPPPVLADMTSFTTERSHANDTKSIEQKMDTKKPLQTPPMLSTSSSSLSISSDALNKDPFQLSTATTEQSIYQYEDVLQQFGGFSKASGKKVDTVISEAAKQQALALFTADTASTQLTQPSSSSQGRPSSQPEAESSTASLQSSTADSLVDTSTTEPPVSSPPTTDQQSKDTKVDSSSAPSSSLSVSPSPPTTSTMAAKAPAPFKRRIHTQKDHKRPRSKPFKSPAVNLDLIRAGLEKRTSTAGSIRTKGPSVFDMHPVGCRRPLSSLGQPHRYTKDTLISMNVPATLIDMTPCKARSFMFANNWGVRDAEKELIAAGALSSMIPNGWTENHYGWIVWKLAKRLCLFPHYALNDGGDWWSREHVMNQLLYRYEREINLGQRPVLRRIMEQDDVAVKQMVLMVADIVCLTSSSSSCDSNTYRLQLTDGWYQISTCVDSKMNSMISQGRVYIGQKLSITGAQLTGDFTPKTPLEALTMARPDSTSPHDVTSTTLMISSNSCLPCAWDSALGYPRRRLRRQVIRLLNTNIYENGGLITMMEVVICKKYPMMYSETMDNGMVVNRNAKDEDDYRRPLDQQAWASSSSQDRRVSGHFRLRICDTNQPGGGRSAVVATLLVTNTLEIMHMDLVEGRQYRLYFVQPYQPRNKTLDGPSLITTRLTKWEPLKSPTIKEPSLDHQPYPLRSISLCADIKDLTMADVDMAVLVLHTQPATSQQYIDGRKAWYSTLLVTDTSLALCQITCRSFYRPVQDMKGQILGLMNVRFMLYDAKCDIIHIKSSNETEIWTNPTGAMGFMQQAMKGLKQWTESSEPSGLAAMHQRVKDLIQT</sequence>
<dbReference type="InterPro" id="IPR015525">
    <property type="entry name" value="BRCA2"/>
</dbReference>
<feature type="domain" description="Breast cancer type 2 susceptibility protein helical" evidence="3">
    <location>
        <begin position="654"/>
        <end position="713"/>
    </location>
</feature>
<evidence type="ECO:0000259" key="2">
    <source>
        <dbReference type="Pfam" id="PF09103"/>
    </source>
</evidence>
<feature type="region of interest" description="Disordered" evidence="1">
    <location>
        <begin position="116"/>
        <end position="142"/>
    </location>
</feature>
<gene>
    <name evidence="4" type="primary">ABSGL_04001.1 scaffold 4782</name>
</gene>